<dbReference type="InterPro" id="IPR035986">
    <property type="entry name" value="PKD_dom_sf"/>
</dbReference>
<dbReference type="GO" id="GO:0030246">
    <property type="term" value="F:carbohydrate binding"/>
    <property type="evidence" value="ECO:0007669"/>
    <property type="project" value="InterPro"/>
</dbReference>
<dbReference type="CDD" id="cd00146">
    <property type="entry name" value="PKD"/>
    <property type="match status" value="1"/>
</dbReference>
<dbReference type="InterPro" id="IPR006584">
    <property type="entry name" value="Cellulose-bd_IV"/>
</dbReference>
<dbReference type="AlphaFoldDB" id="A0A512AT32"/>
<dbReference type="SMART" id="SM00089">
    <property type="entry name" value="PKD"/>
    <property type="match status" value="1"/>
</dbReference>
<dbReference type="Gene3D" id="1.10.760.10">
    <property type="entry name" value="Cytochrome c-like domain"/>
    <property type="match status" value="1"/>
</dbReference>
<evidence type="ECO:0000256" key="3">
    <source>
        <dbReference type="ARBA" id="ARBA00022723"/>
    </source>
</evidence>
<dbReference type="GO" id="GO:0009055">
    <property type="term" value="F:electron transfer activity"/>
    <property type="evidence" value="ECO:0007669"/>
    <property type="project" value="InterPro"/>
</dbReference>
<organism evidence="11 12">
    <name type="scientific">Adhaeribacter aerolatus</name>
    <dbReference type="NCBI Taxonomy" id="670289"/>
    <lineage>
        <taxon>Bacteria</taxon>
        <taxon>Pseudomonadati</taxon>
        <taxon>Bacteroidota</taxon>
        <taxon>Cytophagia</taxon>
        <taxon>Cytophagales</taxon>
        <taxon>Hymenobacteraceae</taxon>
        <taxon>Adhaeribacter</taxon>
    </lineage>
</organism>
<dbReference type="RefSeq" id="WP_146894907.1">
    <property type="nucleotide sequence ID" value="NZ_BJYS01000002.1"/>
</dbReference>
<evidence type="ECO:0000259" key="9">
    <source>
        <dbReference type="PROSITE" id="PS51007"/>
    </source>
</evidence>
<dbReference type="SUPFAM" id="SSF49785">
    <property type="entry name" value="Galactose-binding domain-like"/>
    <property type="match status" value="1"/>
</dbReference>
<keyword evidence="1" id="KW-0813">Transport</keyword>
<dbReference type="Gene3D" id="2.120.10.30">
    <property type="entry name" value="TolB, C-terminal domain"/>
    <property type="match status" value="1"/>
</dbReference>
<evidence type="ECO:0000256" key="5">
    <source>
        <dbReference type="ARBA" id="ARBA00022982"/>
    </source>
</evidence>
<feature type="domain" description="CBM6" evidence="10">
    <location>
        <begin position="993"/>
        <end position="1123"/>
    </location>
</feature>
<evidence type="ECO:0000256" key="4">
    <source>
        <dbReference type="ARBA" id="ARBA00022729"/>
    </source>
</evidence>
<dbReference type="PROSITE" id="PS50093">
    <property type="entry name" value="PKD"/>
    <property type="match status" value="1"/>
</dbReference>
<gene>
    <name evidence="11" type="ORF">AAE02nite_05350</name>
</gene>
<dbReference type="PROSITE" id="PS51257">
    <property type="entry name" value="PROKAR_LIPOPROTEIN"/>
    <property type="match status" value="1"/>
</dbReference>
<dbReference type="InterPro" id="IPR022409">
    <property type="entry name" value="PKD/Chitinase_dom"/>
</dbReference>
<dbReference type="PROSITE" id="PS51007">
    <property type="entry name" value="CYTC"/>
    <property type="match status" value="1"/>
</dbReference>
<dbReference type="InterPro" id="IPR011042">
    <property type="entry name" value="6-blade_b-propeller_TolB-like"/>
</dbReference>
<dbReference type="SUPFAM" id="SSF49299">
    <property type="entry name" value="PKD domain"/>
    <property type="match status" value="1"/>
</dbReference>
<dbReference type="InterPro" id="IPR002324">
    <property type="entry name" value="Cyt_c_ID"/>
</dbReference>
<keyword evidence="3 7" id="KW-0479">Metal-binding</keyword>
<feature type="domain" description="PKD" evidence="8">
    <location>
        <begin position="709"/>
        <end position="792"/>
    </location>
</feature>
<comment type="caution">
    <text evidence="11">The sequence shown here is derived from an EMBL/GenBank/DDBJ whole genome shotgun (WGS) entry which is preliminary data.</text>
</comment>
<dbReference type="InterPro" id="IPR005084">
    <property type="entry name" value="CBM6"/>
</dbReference>
<proteinExistence type="predicted"/>
<accession>A0A512AT32</accession>
<dbReference type="InterPro" id="IPR012938">
    <property type="entry name" value="Glc/Sorbosone_DH"/>
</dbReference>
<evidence type="ECO:0000313" key="11">
    <source>
        <dbReference type="EMBL" id="GEO02871.1"/>
    </source>
</evidence>
<dbReference type="SUPFAM" id="SSF50952">
    <property type="entry name" value="Soluble quinoprotein glucose dehydrogenase"/>
    <property type="match status" value="1"/>
</dbReference>
<dbReference type="InterPro" id="IPR000601">
    <property type="entry name" value="PKD_dom"/>
</dbReference>
<dbReference type="PROSITE" id="PS51175">
    <property type="entry name" value="CBM6"/>
    <property type="match status" value="1"/>
</dbReference>
<dbReference type="InterPro" id="IPR011041">
    <property type="entry name" value="Quinoprot_gluc/sorb_DH_b-prop"/>
</dbReference>
<evidence type="ECO:0008006" key="13">
    <source>
        <dbReference type="Google" id="ProtNLM"/>
    </source>
</evidence>
<dbReference type="GO" id="GO:0005506">
    <property type="term" value="F:iron ion binding"/>
    <property type="evidence" value="ECO:0007669"/>
    <property type="project" value="InterPro"/>
</dbReference>
<dbReference type="Proteomes" id="UP000321532">
    <property type="component" value="Unassembled WGS sequence"/>
</dbReference>
<feature type="binding site" description="covalent" evidence="7">
    <location>
        <position position="875"/>
    </location>
    <ligand>
        <name>heme c</name>
        <dbReference type="ChEBI" id="CHEBI:61717"/>
    </ligand>
</feature>
<dbReference type="PANTHER" id="PTHR40469:SF2">
    <property type="entry name" value="GALACTOSE-BINDING DOMAIN-LIKE SUPERFAMILY PROTEIN"/>
    <property type="match status" value="1"/>
</dbReference>
<evidence type="ECO:0000256" key="6">
    <source>
        <dbReference type="ARBA" id="ARBA00023004"/>
    </source>
</evidence>
<evidence type="ECO:0000256" key="2">
    <source>
        <dbReference type="ARBA" id="ARBA00022617"/>
    </source>
</evidence>
<dbReference type="SMART" id="SM00606">
    <property type="entry name" value="CBD_IV"/>
    <property type="match status" value="1"/>
</dbReference>
<feature type="binding site" description="covalent" evidence="7">
    <location>
        <position position="879"/>
    </location>
    <ligand>
        <name>heme c</name>
        <dbReference type="ChEBI" id="CHEBI:61717"/>
    </ligand>
</feature>
<dbReference type="OrthoDB" id="9816308at2"/>
<dbReference type="InterPro" id="IPR036909">
    <property type="entry name" value="Cyt_c-like_dom_sf"/>
</dbReference>
<dbReference type="PANTHER" id="PTHR40469">
    <property type="entry name" value="SECRETED GLYCOSYL HYDROLASE"/>
    <property type="match status" value="1"/>
</dbReference>
<dbReference type="SUPFAM" id="SSF46626">
    <property type="entry name" value="Cytochrome c"/>
    <property type="match status" value="1"/>
</dbReference>
<evidence type="ECO:0000313" key="12">
    <source>
        <dbReference type="Proteomes" id="UP000321532"/>
    </source>
</evidence>
<comment type="PTM">
    <text evidence="7">Binds 1 heme c group covalently per subunit.</text>
</comment>
<keyword evidence="5" id="KW-0249">Electron transport</keyword>
<dbReference type="CDD" id="cd04084">
    <property type="entry name" value="CBM6_xylanase-like"/>
    <property type="match status" value="1"/>
</dbReference>
<reference evidence="11 12" key="1">
    <citation type="submission" date="2019-07" db="EMBL/GenBank/DDBJ databases">
        <title>Whole genome shotgun sequence of Adhaeribacter aerolatus NBRC 106133.</title>
        <authorList>
            <person name="Hosoyama A."/>
            <person name="Uohara A."/>
            <person name="Ohji S."/>
            <person name="Ichikawa N."/>
        </authorList>
    </citation>
    <scope>NUCLEOTIDE SEQUENCE [LARGE SCALE GENOMIC DNA]</scope>
    <source>
        <strain evidence="11 12">NBRC 106133</strain>
    </source>
</reference>
<protein>
    <recommendedName>
        <fullName evidence="13">Cytochrome c</fullName>
    </recommendedName>
</protein>
<dbReference type="InterPro" id="IPR029010">
    <property type="entry name" value="ThuA-like"/>
</dbReference>
<dbReference type="Gene3D" id="2.60.120.260">
    <property type="entry name" value="Galactose-binding domain-like"/>
    <property type="match status" value="1"/>
</dbReference>
<dbReference type="InterPro" id="IPR009056">
    <property type="entry name" value="Cyt_c-like_dom"/>
</dbReference>
<dbReference type="PRINTS" id="PR00606">
    <property type="entry name" value="CYTCHROMECID"/>
</dbReference>
<dbReference type="EMBL" id="BJYS01000002">
    <property type="protein sequence ID" value="GEO02871.1"/>
    <property type="molecule type" value="Genomic_DNA"/>
</dbReference>
<evidence type="ECO:0000256" key="1">
    <source>
        <dbReference type="ARBA" id="ARBA00022448"/>
    </source>
</evidence>
<dbReference type="Pfam" id="PF18911">
    <property type="entry name" value="PKD_4"/>
    <property type="match status" value="1"/>
</dbReference>
<evidence type="ECO:0000259" key="8">
    <source>
        <dbReference type="PROSITE" id="PS50093"/>
    </source>
</evidence>
<keyword evidence="4" id="KW-0732">Signal</keyword>
<dbReference type="Gene3D" id="3.40.50.880">
    <property type="match status" value="1"/>
</dbReference>
<keyword evidence="2 7" id="KW-0349">Heme</keyword>
<feature type="binding site" description="covalent" evidence="7">
    <location>
        <position position="924"/>
    </location>
    <ligand>
        <name>heme c</name>
        <dbReference type="ChEBI" id="CHEBI:61717"/>
    </ligand>
</feature>
<sequence>MSTSKFTARVWLYLLCLTGVSVGLYSCLSSKGTSARAKTPRILVFSKTAGWKHSSIPNGIAALQKLGHENNIRVDTTKNARYFTQDSLQNYQAVIFLSTTMNVLNAQQQVAFERYIQAGGGFVGIHAAADTEYEWPWYNKLVGAYFASHPHNQTATVNVLDKSHPATAALPDKWQRLDEWYNYKSINPNIKVLANLDETTYQGGINGENHPIIWYHEYDGGRSFYTGLGHTEESYVDPVFLGHLLGGLKYAIGDGKPLDYRKSYAVQVPEENRFVRTTLVNDLNEPMELAVAPDGRVFYGERNGKLSIYSPTTRQASLVRQFPVETKEGLGLLGLTLDPNFGQNNFIYVFYSPEKEKYKHYISRFVVKADNTLDVATEKVLIQIPVELEASAHHGGSLAFDKDKNLIIATGDNTVPFQSNGHAPIDEIPGRIIYDAQRSAGNTNDLRGKILRIHPKTDGSYTIPAGNLFPKGTANTRPEIYTMGLRNPYRLAVHPVSGGIYWGEIGPDSGKDSEVQGPKGYDEFNQAKKPGNYGWPYFIGDTKPYNDYDFAAKTAAGPFNATAPVNNSPNNTGLKNLPPAQKAMIWYPYDVSPEFPELGNGGRSAMAGEFFQFNKNATSAFKFPEYYDKGLFVFDWMRNWVKVIRLDENESYKRTEDFLPFTGNFKRPIDLAFGQDGVMYMLEYGSVYGIDNEDARLVKFEFNPGNRAPVAKAAASDSIGVAPFKVTFSSKKTYDFDEEDKVMYKWLFDGKTVGSTEANPAFTYANNGIYQAILKVTDKTGAVGADTIEVKVGNSLPQVAITTTGNQTFYWDNTPLKYSVKINDKEDVKIDPKKVQVYFDYNEQPAKNEALVGHQILSTQETNTLGKTLIAGSDCKACHTLDKVSVGPSFTAVAQRYKGDGGAVDRLAKKIIQGGGGNWGEHAMSAHPQVSNQDASEMVKYILSLAQAKKQRNNLPTEGTVNFTQHVGKRQRGQYVLLAAYTDKGGKAVGLLTNSQVVALRPARLSGWEADRLNNIDRWGNSLGNAHNGSFLLFKNVDLTGISGLTYRLGTTGRDGQIEVHLGSPKGPVISTTAFTAAAAKDKRLEATAALTPTTGKHDLYFVITKKDGANDNLVNVNAIQFNK</sequence>
<dbReference type="Pfam" id="PF00034">
    <property type="entry name" value="Cytochrom_C"/>
    <property type="match status" value="1"/>
</dbReference>
<dbReference type="Gene3D" id="2.60.40.10">
    <property type="entry name" value="Immunoglobulins"/>
    <property type="match status" value="1"/>
</dbReference>
<name>A0A512AT32_9BACT</name>
<evidence type="ECO:0000259" key="10">
    <source>
        <dbReference type="PROSITE" id="PS51175"/>
    </source>
</evidence>
<dbReference type="Pfam" id="PF03422">
    <property type="entry name" value="CBM_6"/>
    <property type="match status" value="1"/>
</dbReference>
<dbReference type="SUPFAM" id="SSF52317">
    <property type="entry name" value="Class I glutamine amidotransferase-like"/>
    <property type="match status" value="1"/>
</dbReference>
<dbReference type="InterPro" id="IPR008979">
    <property type="entry name" value="Galactose-bd-like_sf"/>
</dbReference>
<dbReference type="GO" id="GO:0020037">
    <property type="term" value="F:heme binding"/>
    <property type="evidence" value="ECO:0007669"/>
    <property type="project" value="InterPro"/>
</dbReference>
<dbReference type="Pfam" id="PF07995">
    <property type="entry name" value="GSDH"/>
    <property type="match status" value="1"/>
</dbReference>
<keyword evidence="6 7" id="KW-0408">Iron</keyword>
<dbReference type="InterPro" id="IPR013783">
    <property type="entry name" value="Ig-like_fold"/>
</dbReference>
<feature type="domain" description="Cytochrome c" evidence="9">
    <location>
        <begin position="861"/>
        <end position="946"/>
    </location>
</feature>
<evidence type="ECO:0000256" key="7">
    <source>
        <dbReference type="PIRSR" id="PIRSR602324-1"/>
    </source>
</evidence>
<keyword evidence="12" id="KW-1185">Reference proteome</keyword>
<dbReference type="InterPro" id="IPR029062">
    <property type="entry name" value="Class_I_gatase-like"/>
</dbReference>
<dbReference type="Pfam" id="PF06283">
    <property type="entry name" value="ThuA"/>
    <property type="match status" value="1"/>
</dbReference>